<comment type="subcellular location">
    <subcellularLocation>
        <location evidence="1">Cell membrane</location>
        <topology evidence="1">Multi-pass membrane protein</topology>
    </subcellularLocation>
</comment>
<dbReference type="RefSeq" id="WP_129653165.1">
    <property type="nucleotide sequence ID" value="NZ_ML142907.1"/>
</dbReference>
<accession>A0A444VS61</accession>
<dbReference type="GO" id="GO:0016746">
    <property type="term" value="F:acyltransferase activity"/>
    <property type="evidence" value="ECO:0007669"/>
    <property type="project" value="UniProtKB-KW"/>
</dbReference>
<evidence type="ECO:0000313" key="10">
    <source>
        <dbReference type="Proteomes" id="UP000290261"/>
    </source>
</evidence>
<comment type="caution">
    <text evidence="9">The sequence shown here is derived from an EMBL/GenBank/DDBJ whole genome shotgun (WGS) entry which is preliminary data.</text>
</comment>
<dbReference type="Proteomes" id="UP000290261">
    <property type="component" value="Unassembled WGS sequence"/>
</dbReference>
<dbReference type="InterPro" id="IPR004299">
    <property type="entry name" value="MBOAT_fam"/>
</dbReference>
<keyword evidence="7 9" id="KW-0808">Transferase</keyword>
<dbReference type="PIRSF" id="PIRSF500217">
    <property type="entry name" value="AlgI"/>
    <property type="match status" value="1"/>
</dbReference>
<dbReference type="Pfam" id="PF03062">
    <property type="entry name" value="MBOAT"/>
    <property type="match status" value="1"/>
</dbReference>
<evidence type="ECO:0000256" key="2">
    <source>
        <dbReference type="ARBA" id="ARBA00010323"/>
    </source>
</evidence>
<keyword evidence="5 8" id="KW-1133">Transmembrane helix</keyword>
<evidence type="ECO:0000313" key="9">
    <source>
        <dbReference type="EMBL" id="RYC53502.1"/>
    </source>
</evidence>
<organism evidence="9 10">
    <name type="scientific">Flagellimonas olearia</name>
    <dbReference type="NCBI Taxonomy" id="552546"/>
    <lineage>
        <taxon>Bacteria</taxon>
        <taxon>Pseudomonadati</taxon>
        <taxon>Bacteroidota</taxon>
        <taxon>Flavobacteriia</taxon>
        <taxon>Flavobacteriales</taxon>
        <taxon>Flavobacteriaceae</taxon>
        <taxon>Flagellimonas</taxon>
    </lineage>
</organism>
<evidence type="ECO:0000256" key="4">
    <source>
        <dbReference type="ARBA" id="ARBA00022692"/>
    </source>
</evidence>
<name>A0A444VS61_9FLAO</name>
<feature type="transmembrane region" description="Helical" evidence="8">
    <location>
        <begin position="51"/>
        <end position="67"/>
    </location>
</feature>
<dbReference type="PANTHER" id="PTHR13285:SF18">
    <property type="entry name" value="PROTEIN-CYSTEINE N-PALMITOYLTRANSFERASE RASP"/>
    <property type="match status" value="1"/>
</dbReference>
<evidence type="ECO:0000256" key="1">
    <source>
        <dbReference type="ARBA" id="ARBA00004651"/>
    </source>
</evidence>
<keyword evidence="7 9" id="KW-0012">Acyltransferase</keyword>
<keyword evidence="6 7" id="KW-0472">Membrane</keyword>
<gene>
    <name evidence="9" type="ORF">DN53_04670</name>
</gene>
<sequence length="483" mass="56572">MLFNSLDFAVFLPVVFILYWFVVNKNLRDQNILVILASYVFYGWWDWRFLALILFSTVVDFTIGIKLKDEQDTFKRKIFLWTSILVNLGFLGFFKYYNFFLDNFITAFSFFGMEIKPNTLSIILPVGISFYTFQTLSYTIDVYKRRLEPTEDFSAFSAFVCFFPQLVAGPIERATELLPQFYRKRSFNYSKAVDGMRQILWGLFKKLVIADNCAELADRIFNNSVDLNGSTLLLGALFFTFQIYGDFSGYSDIAIGTSRLFGFHLKRNFAFPYFSRDVAEFWRRWHISLSTWFRDYLYIPLGGSRGGTWMKVRNSFIIFMVSGFWHGANWTFIVWGAINAIYFLPLLLTNKNRDNLGIMAQGRYFPTAKESLLTLKTFGLTVFAWIFFRAENIGHAFDYISGIFSGSLFKAPMFLDGERYQLTLILVLVFMLLEWKGREGEYAIAQLGQEWHRPLRWGFYSLILFAIGMFMPSNESPFIYFQF</sequence>
<dbReference type="EMBL" id="JJMP01000001">
    <property type="protein sequence ID" value="RYC53502.1"/>
    <property type="molecule type" value="Genomic_DNA"/>
</dbReference>
<feature type="transmembrane region" description="Helical" evidence="8">
    <location>
        <begin position="79"/>
        <end position="99"/>
    </location>
</feature>
<dbReference type="AlphaFoldDB" id="A0A444VS61"/>
<evidence type="ECO:0000256" key="6">
    <source>
        <dbReference type="ARBA" id="ARBA00023136"/>
    </source>
</evidence>
<dbReference type="PANTHER" id="PTHR13285">
    <property type="entry name" value="ACYLTRANSFERASE"/>
    <property type="match status" value="1"/>
</dbReference>
<proteinExistence type="inferred from homology"/>
<protein>
    <submittedName>
        <fullName evidence="9">Acyltransferase</fullName>
    </submittedName>
</protein>
<feature type="transmembrane region" description="Helical" evidence="8">
    <location>
        <begin position="371"/>
        <end position="388"/>
    </location>
</feature>
<comment type="similarity">
    <text evidence="2 7">Belongs to the membrane-bound acyltransferase family.</text>
</comment>
<feature type="transmembrane region" description="Helical" evidence="8">
    <location>
        <begin position="6"/>
        <end position="23"/>
    </location>
</feature>
<dbReference type="GO" id="GO:0042121">
    <property type="term" value="P:alginic acid biosynthetic process"/>
    <property type="evidence" value="ECO:0007669"/>
    <property type="project" value="InterPro"/>
</dbReference>
<evidence type="ECO:0000256" key="8">
    <source>
        <dbReference type="SAM" id="Phobius"/>
    </source>
</evidence>
<dbReference type="InterPro" id="IPR051085">
    <property type="entry name" value="MB_O-acyltransferase"/>
</dbReference>
<keyword evidence="4 8" id="KW-0812">Transmembrane</keyword>
<feature type="transmembrane region" description="Helical" evidence="8">
    <location>
        <begin position="119"/>
        <end position="140"/>
    </location>
</feature>
<dbReference type="InterPro" id="IPR028362">
    <property type="entry name" value="AlgI"/>
</dbReference>
<feature type="transmembrane region" description="Helical" evidence="8">
    <location>
        <begin position="455"/>
        <end position="473"/>
    </location>
</feature>
<keyword evidence="10" id="KW-1185">Reference proteome</keyword>
<evidence type="ECO:0000256" key="7">
    <source>
        <dbReference type="PIRNR" id="PIRNR016636"/>
    </source>
</evidence>
<keyword evidence="3 7" id="KW-1003">Cell membrane</keyword>
<reference evidence="9 10" key="1">
    <citation type="submission" date="2014-04" db="EMBL/GenBank/DDBJ databases">
        <title>Whole genome of Muricauda olearia.</title>
        <authorList>
            <person name="Zhang X.-H."/>
            <person name="Tang K."/>
        </authorList>
    </citation>
    <scope>NUCLEOTIDE SEQUENCE [LARGE SCALE GENOMIC DNA]</scope>
    <source>
        <strain evidence="9 10">Th120</strain>
    </source>
</reference>
<evidence type="ECO:0000256" key="5">
    <source>
        <dbReference type="ARBA" id="ARBA00022989"/>
    </source>
</evidence>
<dbReference type="InterPro" id="IPR024194">
    <property type="entry name" value="Ac/AlaTfrase_AlgI/DltB"/>
</dbReference>
<feature type="transmembrane region" description="Helical" evidence="8">
    <location>
        <begin position="332"/>
        <end position="350"/>
    </location>
</feature>
<dbReference type="PIRSF" id="PIRSF016636">
    <property type="entry name" value="AlgI_DltB"/>
    <property type="match status" value="1"/>
</dbReference>
<feature type="transmembrane region" description="Helical" evidence="8">
    <location>
        <begin position="419"/>
        <end position="435"/>
    </location>
</feature>
<dbReference type="GO" id="GO:0005886">
    <property type="term" value="C:plasma membrane"/>
    <property type="evidence" value="ECO:0007669"/>
    <property type="project" value="UniProtKB-SubCell"/>
</dbReference>
<evidence type="ECO:0000256" key="3">
    <source>
        <dbReference type="ARBA" id="ARBA00022475"/>
    </source>
</evidence>